<evidence type="ECO:0000256" key="2">
    <source>
        <dbReference type="SAM" id="SignalP"/>
    </source>
</evidence>
<dbReference type="EMBL" id="JAGRRH010000004">
    <property type="protein sequence ID" value="KAG7370769.1"/>
    <property type="molecule type" value="Genomic_DNA"/>
</dbReference>
<dbReference type="InterPro" id="IPR049492">
    <property type="entry name" value="BD-FAE-like_dom"/>
</dbReference>
<dbReference type="OrthoDB" id="6495301at2759"/>
<dbReference type="Pfam" id="PF20434">
    <property type="entry name" value="BD-FAE"/>
    <property type="match status" value="1"/>
</dbReference>
<feature type="chain" id="PRO_5039922531" evidence="2">
    <location>
        <begin position="18"/>
        <end position="404"/>
    </location>
</feature>
<evidence type="ECO:0000313" key="5">
    <source>
        <dbReference type="Proteomes" id="UP000693970"/>
    </source>
</evidence>
<keyword evidence="5" id="KW-1185">Reference proteome</keyword>
<sequence length="404" mass="45414">MNFHFLILLAIACPMKALRNLQLFPRDRIRPRQLSLKEPIVDDLGKERDPGASDDIICTSNTVNDIHSKSRVTGWRKMWHNWLRDSGGLRRMMNSATRMIAAPKFYQDYPECFPDFVRISGSEYSWLVRILRFLQIISDDQLEVTFTKESYGPHPMQVAEVLVNTPTEDAYNNSTSQRIFFFFHGGAWGSGFPTMYRLISVPFLQRGYRVVVLGYRTYPDGKVDDQVDDLARAVNYFVQKYGGIGGINPPVVLMGHSSGAHISLLAALKGRVPAVHAIIALSGVYDCAAQVDHEQTLEVDQLSPLSPVTGMTRNNMNKYSPAYIISQEDSTIPPILLLHGQEDTVVLPSSSSSFYEKLQHKSASPRKDDLILLSGSDHKDPVVHTLVGGPAQSIIFEWLDKIWC</sequence>
<dbReference type="InterPro" id="IPR050300">
    <property type="entry name" value="GDXG_lipolytic_enzyme"/>
</dbReference>
<reference evidence="4" key="2">
    <citation type="submission" date="2021-04" db="EMBL/GenBank/DDBJ databases">
        <authorList>
            <person name="Podell S."/>
        </authorList>
    </citation>
    <scope>NUCLEOTIDE SEQUENCE</scope>
    <source>
        <strain evidence="4">Hildebrandi</strain>
    </source>
</reference>
<evidence type="ECO:0000256" key="1">
    <source>
        <dbReference type="ARBA" id="ARBA00022801"/>
    </source>
</evidence>
<accession>A0A9K3Q730</accession>
<evidence type="ECO:0000313" key="4">
    <source>
        <dbReference type="EMBL" id="KAG7370769.1"/>
    </source>
</evidence>
<dbReference type="AlphaFoldDB" id="A0A9K3Q730"/>
<dbReference type="PANTHER" id="PTHR48081:SF33">
    <property type="entry name" value="KYNURENINE FORMAMIDASE"/>
    <property type="match status" value="1"/>
</dbReference>
<proteinExistence type="predicted"/>
<feature type="signal peptide" evidence="2">
    <location>
        <begin position="1"/>
        <end position="17"/>
    </location>
</feature>
<name>A0A9K3Q730_9STRA</name>
<dbReference type="Proteomes" id="UP000693970">
    <property type="component" value="Unassembled WGS sequence"/>
</dbReference>
<feature type="domain" description="BD-FAE-like" evidence="3">
    <location>
        <begin position="174"/>
        <end position="358"/>
    </location>
</feature>
<evidence type="ECO:0000259" key="3">
    <source>
        <dbReference type="Pfam" id="PF20434"/>
    </source>
</evidence>
<comment type="caution">
    <text evidence="4">The sequence shown here is derived from an EMBL/GenBank/DDBJ whole genome shotgun (WGS) entry which is preliminary data.</text>
</comment>
<organism evidence="4 5">
    <name type="scientific">Nitzschia inconspicua</name>
    <dbReference type="NCBI Taxonomy" id="303405"/>
    <lineage>
        <taxon>Eukaryota</taxon>
        <taxon>Sar</taxon>
        <taxon>Stramenopiles</taxon>
        <taxon>Ochrophyta</taxon>
        <taxon>Bacillariophyta</taxon>
        <taxon>Bacillariophyceae</taxon>
        <taxon>Bacillariophycidae</taxon>
        <taxon>Bacillariales</taxon>
        <taxon>Bacillariaceae</taxon>
        <taxon>Nitzschia</taxon>
    </lineage>
</organism>
<gene>
    <name evidence="4" type="ORF">IV203_019339</name>
</gene>
<keyword evidence="2" id="KW-0732">Signal</keyword>
<protein>
    <submittedName>
        <fullName evidence="4">Alpha/beta fold family hydrolase</fullName>
    </submittedName>
</protein>
<dbReference type="GO" id="GO:0016787">
    <property type="term" value="F:hydrolase activity"/>
    <property type="evidence" value="ECO:0007669"/>
    <property type="project" value="UniProtKB-KW"/>
</dbReference>
<dbReference type="PANTHER" id="PTHR48081">
    <property type="entry name" value="AB HYDROLASE SUPERFAMILY PROTEIN C4A8.06C"/>
    <property type="match status" value="1"/>
</dbReference>
<reference evidence="4" key="1">
    <citation type="journal article" date="2021" name="Sci. Rep.">
        <title>Diploid genomic architecture of Nitzschia inconspicua, an elite biomass production diatom.</title>
        <authorList>
            <person name="Oliver A."/>
            <person name="Podell S."/>
            <person name="Pinowska A."/>
            <person name="Traller J.C."/>
            <person name="Smith S.R."/>
            <person name="McClure R."/>
            <person name="Beliaev A."/>
            <person name="Bohutskyi P."/>
            <person name="Hill E.A."/>
            <person name="Rabines A."/>
            <person name="Zheng H."/>
            <person name="Allen L.Z."/>
            <person name="Kuo A."/>
            <person name="Grigoriev I.V."/>
            <person name="Allen A.E."/>
            <person name="Hazlebeck D."/>
            <person name="Allen E.E."/>
        </authorList>
    </citation>
    <scope>NUCLEOTIDE SEQUENCE</scope>
    <source>
        <strain evidence="4">Hildebrandi</strain>
    </source>
</reference>
<keyword evidence="1 4" id="KW-0378">Hydrolase</keyword>